<proteinExistence type="inferred from homology"/>
<evidence type="ECO:0000256" key="3">
    <source>
        <dbReference type="ARBA" id="ARBA00022777"/>
    </source>
</evidence>
<dbReference type="PANTHER" id="PTHR34383">
    <property type="entry name" value="POLYPHOSPHATE:AMP PHOSPHOTRANSFERASE-RELATED"/>
    <property type="match status" value="1"/>
</dbReference>
<evidence type="ECO:0000256" key="2">
    <source>
        <dbReference type="ARBA" id="ARBA00022679"/>
    </source>
</evidence>
<feature type="domain" description="Polyphosphate kinase-2-related" evidence="6">
    <location>
        <begin position="35"/>
        <end position="261"/>
    </location>
</feature>
<evidence type="ECO:0000256" key="1">
    <source>
        <dbReference type="ARBA" id="ARBA00009924"/>
    </source>
</evidence>
<organism evidence="7 8">
    <name type="scientific">Polaromonas aquatica</name>
    <dbReference type="NCBI Taxonomy" id="332657"/>
    <lineage>
        <taxon>Bacteria</taxon>
        <taxon>Pseudomonadati</taxon>
        <taxon>Pseudomonadota</taxon>
        <taxon>Betaproteobacteria</taxon>
        <taxon>Burkholderiales</taxon>
        <taxon>Comamonadaceae</taxon>
        <taxon>Polaromonas</taxon>
    </lineage>
</organism>
<evidence type="ECO:0000256" key="4">
    <source>
        <dbReference type="RuleBase" id="RU369062"/>
    </source>
</evidence>
<dbReference type="EMBL" id="JBHSRS010000069">
    <property type="protein sequence ID" value="MFC6282149.1"/>
    <property type="molecule type" value="Genomic_DNA"/>
</dbReference>
<keyword evidence="3 4" id="KW-0418">Kinase</keyword>
<dbReference type="Pfam" id="PF03976">
    <property type="entry name" value="PPK2"/>
    <property type="match status" value="1"/>
</dbReference>
<comment type="subunit">
    <text evidence="4">Homotetramer.</text>
</comment>
<dbReference type="EC" id="2.7.4.-" evidence="4"/>
<evidence type="ECO:0000256" key="5">
    <source>
        <dbReference type="SAM" id="MobiDB-lite"/>
    </source>
</evidence>
<protein>
    <recommendedName>
        <fullName evidence="4">ADP/GDP-polyphosphate phosphotransferase</fullName>
        <ecNumber evidence="4">2.7.4.-</ecNumber>
    </recommendedName>
    <alternativeName>
        <fullName evidence="4">Polyphosphate kinase PPK2</fullName>
    </alternativeName>
</protein>
<dbReference type="InterPro" id="IPR022486">
    <property type="entry name" value="PPK2_PA0141"/>
</dbReference>
<dbReference type="RefSeq" id="WP_371436007.1">
    <property type="nucleotide sequence ID" value="NZ_JBHSRS010000069.1"/>
</dbReference>
<feature type="region of interest" description="Disordered" evidence="5">
    <location>
        <begin position="1"/>
        <end position="31"/>
    </location>
</feature>
<evidence type="ECO:0000259" key="6">
    <source>
        <dbReference type="Pfam" id="PF03976"/>
    </source>
</evidence>
<dbReference type="GO" id="GO:0008976">
    <property type="term" value="F:polyphosphate kinase activity"/>
    <property type="evidence" value="ECO:0007669"/>
    <property type="project" value="UniProtKB-EC"/>
</dbReference>
<keyword evidence="8" id="KW-1185">Reference proteome</keyword>
<feature type="compositionally biased region" description="Low complexity" evidence="5">
    <location>
        <begin position="13"/>
        <end position="31"/>
    </location>
</feature>
<keyword evidence="2 4" id="KW-0808">Transferase</keyword>
<accession>A0ABW1TYW5</accession>
<dbReference type="PANTHER" id="PTHR34383:SF1">
    <property type="entry name" value="ADP-POLYPHOSPHATE PHOSPHOTRANSFERASE"/>
    <property type="match status" value="1"/>
</dbReference>
<gene>
    <name evidence="7" type="primary">ppk2</name>
    <name evidence="7" type="ORF">ACFQND_13020</name>
</gene>
<dbReference type="InterPro" id="IPR022488">
    <property type="entry name" value="PPK2-related"/>
</dbReference>
<dbReference type="PIRSF" id="PIRSF028756">
    <property type="entry name" value="PPK2_prd"/>
    <property type="match status" value="1"/>
</dbReference>
<reference evidence="8" key="1">
    <citation type="journal article" date="2019" name="Int. J. Syst. Evol. Microbiol.">
        <title>The Global Catalogue of Microorganisms (GCM) 10K type strain sequencing project: providing services to taxonomists for standard genome sequencing and annotation.</title>
        <authorList>
            <consortium name="The Broad Institute Genomics Platform"/>
            <consortium name="The Broad Institute Genome Sequencing Center for Infectious Disease"/>
            <person name="Wu L."/>
            <person name="Ma J."/>
        </authorList>
    </citation>
    <scope>NUCLEOTIDE SEQUENCE [LARGE SCALE GENOMIC DNA]</scope>
    <source>
        <strain evidence="8">CCUG 39402</strain>
    </source>
</reference>
<evidence type="ECO:0000313" key="8">
    <source>
        <dbReference type="Proteomes" id="UP001596270"/>
    </source>
</evidence>
<comment type="caution">
    <text evidence="7">The sequence shown here is derived from an EMBL/GenBank/DDBJ whole genome shotgun (WGS) entry which is preliminary data.</text>
</comment>
<dbReference type="InterPro" id="IPR027417">
    <property type="entry name" value="P-loop_NTPase"/>
</dbReference>
<dbReference type="InterPro" id="IPR016898">
    <property type="entry name" value="Polyphosphate_phosphotransfera"/>
</dbReference>
<dbReference type="Gene3D" id="3.40.50.300">
    <property type="entry name" value="P-loop containing nucleotide triphosphate hydrolases"/>
    <property type="match status" value="1"/>
</dbReference>
<name>A0ABW1TYW5_9BURK</name>
<dbReference type="SUPFAM" id="SSF52540">
    <property type="entry name" value="P-loop containing nucleoside triphosphate hydrolases"/>
    <property type="match status" value="1"/>
</dbReference>
<sequence>MSKKNHKHSDGEAVTTATKASGASTSGTGSAVAPISREDYHAQLHVLQVELVKLQRHFIGCGDRILVLLEGRDAAGKDGGIKRIVEYLSPRETRVVALGKPSDRERKAWYFQRYVAQLPVAEEFVLFNRSWYNRAGVEHVMGFCSKEEHEEFMQSVPKFEEMLVNSGVKLLKYYLDIGKAEQTKRLAERQRDPLKQWKSSPIDAVAVKHWKAYSDARDGMLQRTHTAIAPWYVIRTDNKRLARLNLIRDMLSRLHYEGKKSKLVQPDPDIAFEFTPDCIFAKRLAR</sequence>
<dbReference type="Proteomes" id="UP001596270">
    <property type="component" value="Unassembled WGS sequence"/>
</dbReference>
<evidence type="ECO:0000313" key="7">
    <source>
        <dbReference type="EMBL" id="MFC6282149.1"/>
    </source>
</evidence>
<dbReference type="NCBIfam" id="TIGR03707">
    <property type="entry name" value="PPK2_P_aer"/>
    <property type="match status" value="1"/>
</dbReference>
<comment type="similarity">
    <text evidence="1 4">Belongs to the polyphosphate kinase 2 (PPK2) family. Class I subfamily.</text>
</comment>
<comment type="function">
    <text evidence="4">Uses inorganic polyphosphate (polyP) as a donor to convert GDP to GTP or ADP to ATP.</text>
</comment>